<keyword evidence="3" id="KW-1185">Reference proteome</keyword>
<organism evidence="2 3">
    <name type="scientific">Streptomyces roseoverticillatus</name>
    <dbReference type="NCBI Taxonomy" id="66429"/>
    <lineage>
        <taxon>Bacteria</taxon>
        <taxon>Bacillati</taxon>
        <taxon>Actinomycetota</taxon>
        <taxon>Actinomycetes</taxon>
        <taxon>Kitasatosporales</taxon>
        <taxon>Streptomycetaceae</taxon>
        <taxon>Streptomyces</taxon>
    </lineage>
</organism>
<reference evidence="2 3" key="1">
    <citation type="submission" date="2024-06" db="EMBL/GenBank/DDBJ databases">
        <title>The Natural Products Discovery Center: Release of the First 8490 Sequenced Strains for Exploring Actinobacteria Biosynthetic Diversity.</title>
        <authorList>
            <person name="Kalkreuter E."/>
            <person name="Kautsar S.A."/>
            <person name="Yang D."/>
            <person name="Bader C.D."/>
            <person name="Teijaro C.N."/>
            <person name="Fluegel L."/>
            <person name="Davis C.M."/>
            <person name="Simpson J.R."/>
            <person name="Lauterbach L."/>
            <person name="Steele A.D."/>
            <person name="Gui C."/>
            <person name="Meng S."/>
            <person name="Li G."/>
            <person name="Viehrig K."/>
            <person name="Ye F."/>
            <person name="Su P."/>
            <person name="Kiefer A.F."/>
            <person name="Nichols A."/>
            <person name="Cepeda A.J."/>
            <person name="Yan W."/>
            <person name="Fan B."/>
            <person name="Jiang Y."/>
            <person name="Adhikari A."/>
            <person name="Zheng C.-J."/>
            <person name="Schuster L."/>
            <person name="Cowan T.M."/>
            <person name="Smanski M.J."/>
            <person name="Chevrette M.G."/>
            <person name="De Carvalho L.P.S."/>
            <person name="Shen B."/>
        </authorList>
    </citation>
    <scope>NUCLEOTIDE SEQUENCE [LARGE SCALE GENOMIC DNA]</scope>
    <source>
        <strain evidence="2 3">NPDC053791</strain>
    </source>
</reference>
<evidence type="ECO:0000313" key="2">
    <source>
        <dbReference type="EMBL" id="MEV4921442.1"/>
    </source>
</evidence>
<name>A0ABV3IQQ4_9ACTN</name>
<accession>A0ABV3IQQ4</accession>
<comment type="caution">
    <text evidence="2">The sequence shown here is derived from an EMBL/GenBank/DDBJ whole genome shotgun (WGS) entry which is preliminary data.</text>
</comment>
<dbReference type="EMBL" id="JBFASG010000001">
    <property type="protein sequence ID" value="MEV4921442.1"/>
    <property type="molecule type" value="Genomic_DNA"/>
</dbReference>
<proteinExistence type="predicted"/>
<evidence type="ECO:0000313" key="3">
    <source>
        <dbReference type="Proteomes" id="UP001552479"/>
    </source>
</evidence>
<evidence type="ECO:0000256" key="1">
    <source>
        <dbReference type="SAM" id="MobiDB-lite"/>
    </source>
</evidence>
<protein>
    <submittedName>
        <fullName evidence="2">Uncharacterized protein</fullName>
    </submittedName>
</protein>
<feature type="region of interest" description="Disordered" evidence="1">
    <location>
        <begin position="98"/>
        <end position="124"/>
    </location>
</feature>
<gene>
    <name evidence="2" type="ORF">AB0L03_01070</name>
</gene>
<dbReference type="RefSeq" id="WP_366086325.1">
    <property type="nucleotide sequence ID" value="NZ_JBFASG010000001.1"/>
</dbReference>
<sequence length="440" mass="48534">MSTPHPEAQPLHLADTPGYPLARTVEMPDSVGYPTGSLSIRLGGLQVRAEGRPEAVAGQAGAYRIPALVLTGRYALDARPDQIRDLDTAGNLRPLSEEAQQPTLPAASRAPVPHEPPSPDVLDNWRKRADAHRDKLMRSENGQQLLITYGQHNESYYDAFDDPDDTYGLRQLWSARGITRRMSERTYDTTDPGAALNSQEPVNRWQDPQTGVTYNGHAFNQQNNVATALGYMSEDATDPKKKEQYKAAALETVNFAKVVGTDTGNTDKVTEPMPQSAVYKAIEEHTGELPTTTEEELARHMALADGTYALAEEDEPEDWLPLSPEQRAHIRGFGRNVYRLKAQRLPASTDTLHLGTCSARLEDIRITVDPAGEDAVVTLPSLALSIEDESWQGPVGEVARERLRTMRFVQELLRDAIAETVRHAALTRIAGYAPPQDGWS</sequence>
<dbReference type="Proteomes" id="UP001552479">
    <property type="component" value="Unassembled WGS sequence"/>
</dbReference>